<comment type="caution">
    <text evidence="1">The sequence shown here is derived from an EMBL/GenBank/DDBJ whole genome shotgun (WGS) entry which is preliminary data.</text>
</comment>
<protein>
    <submittedName>
        <fullName evidence="1">4302_t:CDS:1</fullName>
    </submittedName>
</protein>
<feature type="non-terminal residue" evidence="1">
    <location>
        <position position="80"/>
    </location>
</feature>
<name>A0A9N9DXZ6_9GLOM</name>
<dbReference type="AlphaFoldDB" id="A0A9N9DXZ6"/>
<feature type="non-terminal residue" evidence="1">
    <location>
        <position position="1"/>
    </location>
</feature>
<proteinExistence type="predicted"/>
<organism evidence="1 2">
    <name type="scientific">Paraglomus occultum</name>
    <dbReference type="NCBI Taxonomy" id="144539"/>
    <lineage>
        <taxon>Eukaryota</taxon>
        <taxon>Fungi</taxon>
        <taxon>Fungi incertae sedis</taxon>
        <taxon>Mucoromycota</taxon>
        <taxon>Glomeromycotina</taxon>
        <taxon>Glomeromycetes</taxon>
        <taxon>Paraglomerales</taxon>
        <taxon>Paraglomeraceae</taxon>
        <taxon>Paraglomus</taxon>
    </lineage>
</organism>
<dbReference type="OrthoDB" id="3596986at2759"/>
<gene>
    <name evidence="1" type="ORF">POCULU_LOCUS10010</name>
</gene>
<reference evidence="1" key="1">
    <citation type="submission" date="2021-06" db="EMBL/GenBank/DDBJ databases">
        <authorList>
            <person name="Kallberg Y."/>
            <person name="Tangrot J."/>
            <person name="Rosling A."/>
        </authorList>
    </citation>
    <scope>NUCLEOTIDE SEQUENCE</scope>
    <source>
        <strain evidence="1">IA702</strain>
    </source>
</reference>
<evidence type="ECO:0000313" key="1">
    <source>
        <dbReference type="EMBL" id="CAG8652217.1"/>
    </source>
</evidence>
<keyword evidence="2" id="KW-1185">Reference proteome</keyword>
<accession>A0A9N9DXZ6</accession>
<dbReference type="EMBL" id="CAJVPJ010004447">
    <property type="protein sequence ID" value="CAG8652217.1"/>
    <property type="molecule type" value="Genomic_DNA"/>
</dbReference>
<sequence length="80" mass="8827">YELSYDPQTLKYRFVVISSHVHLSSSSLYRSNSNGVSSSDIPSLPLDNSSIDETISDSLEIRDLDWNPVGLVIRIPSGEG</sequence>
<evidence type="ECO:0000313" key="2">
    <source>
        <dbReference type="Proteomes" id="UP000789572"/>
    </source>
</evidence>
<dbReference type="Proteomes" id="UP000789572">
    <property type="component" value="Unassembled WGS sequence"/>
</dbReference>